<reference evidence="3" key="1">
    <citation type="submission" date="2017-08" db="EMBL/GenBank/DDBJ databases">
        <authorList>
            <person name="Varghese N."/>
            <person name="Submissions S."/>
        </authorList>
    </citation>
    <scope>NUCLEOTIDE SEQUENCE [LARGE SCALE GENOMIC DNA]</scope>
    <source>
        <strain evidence="3">JA276</strain>
    </source>
</reference>
<feature type="region of interest" description="Disordered" evidence="1">
    <location>
        <begin position="1"/>
        <end position="41"/>
    </location>
</feature>
<sequence length="163" mass="17324">MILPLAAQGDRMRRHARRRSRPRRAAYGKGDDLRNGVVPSGEIGNMDADGTDYLNGGAGADKLMTGSGDWTSGGEEDDLFVLGDWIDPAAPATIADYDQSLDQIVVVYDPESATAPELTLEPSETEGNLWITLNGVRLAEVIDAGALTTDDVLLITPAELAAL</sequence>
<dbReference type="Gene3D" id="2.150.10.10">
    <property type="entry name" value="Serralysin-like metalloprotease, C-terminal"/>
    <property type="match status" value="1"/>
</dbReference>
<dbReference type="SUPFAM" id="SSF51120">
    <property type="entry name" value="beta-Roll"/>
    <property type="match status" value="1"/>
</dbReference>
<dbReference type="AlphaFoldDB" id="A0A285RN14"/>
<evidence type="ECO:0000313" key="3">
    <source>
        <dbReference type="Proteomes" id="UP000219111"/>
    </source>
</evidence>
<protein>
    <recommendedName>
        <fullName evidence="4">Hemolysin type calcium-binding protein</fullName>
    </recommendedName>
</protein>
<dbReference type="Proteomes" id="UP000219111">
    <property type="component" value="Unassembled WGS sequence"/>
</dbReference>
<name>A0A285RN14_9RHOB</name>
<dbReference type="InterPro" id="IPR011049">
    <property type="entry name" value="Serralysin-like_metalloprot_C"/>
</dbReference>
<evidence type="ECO:0000313" key="2">
    <source>
        <dbReference type="EMBL" id="SOB95098.1"/>
    </source>
</evidence>
<gene>
    <name evidence="2" type="ORF">SAMN05877831_101790</name>
</gene>
<organism evidence="2 3">
    <name type="scientific">Rhodobacter maris</name>
    <dbReference type="NCBI Taxonomy" id="446682"/>
    <lineage>
        <taxon>Bacteria</taxon>
        <taxon>Pseudomonadati</taxon>
        <taxon>Pseudomonadota</taxon>
        <taxon>Alphaproteobacteria</taxon>
        <taxon>Rhodobacterales</taxon>
        <taxon>Rhodobacter group</taxon>
        <taxon>Rhodobacter</taxon>
    </lineage>
</organism>
<feature type="compositionally biased region" description="Basic residues" evidence="1">
    <location>
        <begin position="12"/>
        <end position="26"/>
    </location>
</feature>
<keyword evidence="3" id="KW-1185">Reference proteome</keyword>
<evidence type="ECO:0000256" key="1">
    <source>
        <dbReference type="SAM" id="MobiDB-lite"/>
    </source>
</evidence>
<evidence type="ECO:0008006" key="4">
    <source>
        <dbReference type="Google" id="ProtNLM"/>
    </source>
</evidence>
<dbReference type="EMBL" id="OBMT01000001">
    <property type="protein sequence ID" value="SOB95098.1"/>
    <property type="molecule type" value="Genomic_DNA"/>
</dbReference>
<proteinExistence type="predicted"/>
<accession>A0A285RN14</accession>